<dbReference type="AlphaFoldDB" id="A0A8C4Q9Q3"/>
<evidence type="ECO:0000259" key="13">
    <source>
        <dbReference type="PROSITE" id="PS50102"/>
    </source>
</evidence>
<evidence type="ECO:0000256" key="2">
    <source>
        <dbReference type="ARBA" id="ARBA00022540"/>
    </source>
</evidence>
<feature type="compositionally biased region" description="Basic and acidic residues" evidence="12">
    <location>
        <begin position="58"/>
        <end position="67"/>
    </location>
</feature>
<keyword evidence="2" id="KW-0396">Initiation factor</keyword>
<reference evidence="14" key="1">
    <citation type="submission" date="2025-08" db="UniProtKB">
        <authorList>
            <consortium name="Ensembl"/>
        </authorList>
    </citation>
    <scope>IDENTIFICATION</scope>
</reference>
<dbReference type="PROSITE" id="PS50102">
    <property type="entry name" value="RRM"/>
    <property type="match status" value="1"/>
</dbReference>
<evidence type="ECO:0000256" key="12">
    <source>
        <dbReference type="SAM" id="MobiDB-lite"/>
    </source>
</evidence>
<dbReference type="PANTHER" id="PTHR23236:SF2">
    <property type="entry name" value="EUKARYOTIC TRANSLATION INITIATION FACTOR 4B"/>
    <property type="match status" value="1"/>
</dbReference>
<evidence type="ECO:0000256" key="5">
    <source>
        <dbReference type="ARBA" id="ARBA00022884"/>
    </source>
</evidence>
<dbReference type="Pfam" id="PF00076">
    <property type="entry name" value="RRM_1"/>
    <property type="match status" value="1"/>
</dbReference>
<name>A0A8C4Q9Q3_EPTBU</name>
<evidence type="ECO:0000256" key="8">
    <source>
        <dbReference type="ARBA" id="ARBA00057062"/>
    </source>
</evidence>
<comment type="function">
    <text evidence="8">Required for the binding of mRNA to ribosomes. Functions in close association with EIF4-F and EIF4-A. Binds near the 5'-terminal cap of mRNA in presence of EIF-4F and ATP. Promotes the ATPase activity and the ATP-dependent RNA unwinding activity of both EIF4-A and EIF4-F.</text>
</comment>
<feature type="region of interest" description="Disordered" evidence="12">
    <location>
        <begin position="56"/>
        <end position="75"/>
    </location>
</feature>
<sequence length="556" mass="62839">MADIAATGKKVKAKGKGKTVSLNDFLAEGGASVSIPPPVNWADVTEDLESDTSPVWHAYDDGRRGPPIDRSSLPTAPRAARAIGIDASRLPARPPYTAFLGNLPYDVTEDCIYRFFHGLKVNSVRLPRDAINPERLKGFGYAEFEDVESLMGALALNEETMNNRQIRVDIADHVQDRDREERSSAFSRDRDRDRDRDRERYRDSDLADSDWRARRDSPPRSEEGRENRRFGDEYDGGRDRVGSFAPRRGLSDGGDWGRDRDRGVGDGLGDRDRGSRGFGFRREDGGERNLGEGQWRDNGGDRGSVWRESEKREERVSAPPTTRQRLVLQPRSTEGEPKKVEGSRSSSIFGNARPVDTAAREREIEERLKKREEEMLRKVPNKQSSWHSEPEKSWRDESRQASSQTFQKDGGEADGKKRDANEKRLASRLQDSTISKQGIPAPPPKQIAWAKGSDCIRAAAENHSGKNQMTLQGHWKQHEQERAIEETAKRESSQEQYQHRASDAMKGDKQSRQAERFQETLQKKEASDDKEAHSPNFCTTSQFAALMVDDGELEED</sequence>
<feature type="compositionally biased region" description="Basic and acidic residues" evidence="12">
    <location>
        <begin position="409"/>
        <end position="425"/>
    </location>
</feature>
<keyword evidence="4" id="KW-0832">Ubl conjugation</keyword>
<feature type="compositionally biased region" description="Basic and acidic residues" evidence="12">
    <location>
        <begin position="175"/>
        <end position="241"/>
    </location>
</feature>
<evidence type="ECO:0000313" key="14">
    <source>
        <dbReference type="Ensembl" id="ENSEBUP00000012205.1"/>
    </source>
</evidence>
<dbReference type="SMART" id="SM00360">
    <property type="entry name" value="RRM"/>
    <property type="match status" value="1"/>
</dbReference>
<evidence type="ECO:0000256" key="6">
    <source>
        <dbReference type="ARBA" id="ARBA00022917"/>
    </source>
</evidence>
<keyword evidence="7" id="KW-0007">Acetylation</keyword>
<feature type="region of interest" description="Disordered" evidence="12">
    <location>
        <begin position="175"/>
        <end position="447"/>
    </location>
</feature>
<dbReference type="InterPro" id="IPR012677">
    <property type="entry name" value="Nucleotide-bd_a/b_plait_sf"/>
</dbReference>
<reference evidence="14" key="2">
    <citation type="submission" date="2025-09" db="UniProtKB">
        <authorList>
            <consortium name="Ensembl"/>
        </authorList>
    </citation>
    <scope>IDENTIFICATION</scope>
</reference>
<dbReference type="Proteomes" id="UP000694388">
    <property type="component" value="Unplaced"/>
</dbReference>
<dbReference type="InterPro" id="IPR000504">
    <property type="entry name" value="RRM_dom"/>
</dbReference>
<feature type="domain" description="RRM" evidence="13">
    <location>
        <begin position="96"/>
        <end position="173"/>
    </location>
</feature>
<keyword evidence="1" id="KW-1017">Isopeptide bond</keyword>
<evidence type="ECO:0000256" key="4">
    <source>
        <dbReference type="ARBA" id="ARBA00022843"/>
    </source>
</evidence>
<dbReference type="Ensembl" id="ENSEBUT00000012782.1">
    <property type="protein sequence ID" value="ENSEBUP00000012205.1"/>
    <property type="gene ID" value="ENSEBUG00000007785.1"/>
</dbReference>
<dbReference type="GeneTree" id="ENSGT00940000153336"/>
<feature type="compositionally biased region" description="Basic and acidic residues" evidence="12">
    <location>
        <begin position="358"/>
        <end position="377"/>
    </location>
</feature>
<comment type="subunit">
    <text evidence="9">Self-associates and interacts with EIF3 p170 subunit.</text>
</comment>
<dbReference type="SUPFAM" id="SSF54928">
    <property type="entry name" value="RNA-binding domain, RBD"/>
    <property type="match status" value="1"/>
</dbReference>
<evidence type="ECO:0000313" key="15">
    <source>
        <dbReference type="Proteomes" id="UP000694388"/>
    </source>
</evidence>
<feature type="compositionally biased region" description="Basic and acidic residues" evidence="12">
    <location>
        <begin position="388"/>
        <end position="399"/>
    </location>
</feature>
<keyword evidence="15" id="KW-1185">Reference proteome</keyword>
<evidence type="ECO:0000256" key="1">
    <source>
        <dbReference type="ARBA" id="ARBA00022499"/>
    </source>
</evidence>
<proteinExistence type="predicted"/>
<feature type="region of interest" description="Disordered" evidence="12">
    <location>
        <begin position="465"/>
        <end position="538"/>
    </location>
</feature>
<protein>
    <recommendedName>
        <fullName evidence="10">Eukaryotic translation initiation factor 4B</fullName>
    </recommendedName>
</protein>
<dbReference type="Gene3D" id="3.30.70.330">
    <property type="match status" value="1"/>
</dbReference>
<dbReference type="OMA" id="YSGNFDR"/>
<dbReference type="GO" id="GO:0003723">
    <property type="term" value="F:RNA binding"/>
    <property type="evidence" value="ECO:0007669"/>
    <property type="project" value="UniProtKB-UniRule"/>
</dbReference>
<dbReference type="GO" id="GO:0003743">
    <property type="term" value="F:translation initiation factor activity"/>
    <property type="evidence" value="ECO:0007669"/>
    <property type="project" value="UniProtKB-KW"/>
</dbReference>
<evidence type="ECO:0000256" key="9">
    <source>
        <dbReference type="ARBA" id="ARBA00062097"/>
    </source>
</evidence>
<keyword evidence="5 11" id="KW-0694">RNA-binding</keyword>
<feature type="compositionally biased region" description="Basic and acidic residues" evidence="12">
    <location>
        <begin position="333"/>
        <end position="342"/>
    </location>
</feature>
<evidence type="ECO:0000256" key="7">
    <source>
        <dbReference type="ARBA" id="ARBA00022990"/>
    </source>
</evidence>
<organism evidence="14 15">
    <name type="scientific">Eptatretus burgeri</name>
    <name type="common">Inshore hagfish</name>
    <dbReference type="NCBI Taxonomy" id="7764"/>
    <lineage>
        <taxon>Eukaryota</taxon>
        <taxon>Metazoa</taxon>
        <taxon>Chordata</taxon>
        <taxon>Craniata</taxon>
        <taxon>Vertebrata</taxon>
        <taxon>Cyclostomata</taxon>
        <taxon>Myxini</taxon>
        <taxon>Myxiniformes</taxon>
        <taxon>Myxinidae</taxon>
        <taxon>Eptatretinae</taxon>
        <taxon>Eptatretus</taxon>
    </lineage>
</organism>
<evidence type="ECO:0000256" key="3">
    <source>
        <dbReference type="ARBA" id="ARBA00022553"/>
    </source>
</evidence>
<dbReference type="FunFam" id="3.30.70.330:FF:000163">
    <property type="entry name" value="Eukaryotic translation initiation factor 4B"/>
    <property type="match status" value="1"/>
</dbReference>
<feature type="compositionally biased region" description="Basic and acidic residues" evidence="12">
    <location>
        <begin position="476"/>
        <end position="533"/>
    </location>
</feature>
<feature type="compositionally biased region" description="Basic and acidic residues" evidence="12">
    <location>
        <begin position="255"/>
        <end position="316"/>
    </location>
</feature>
<evidence type="ECO:0000256" key="10">
    <source>
        <dbReference type="ARBA" id="ARBA00067321"/>
    </source>
</evidence>
<dbReference type="PANTHER" id="PTHR23236">
    <property type="entry name" value="EUKARYOTIC TRANSLATION INITIATION FACTOR 4B/4H"/>
    <property type="match status" value="1"/>
</dbReference>
<dbReference type="InterPro" id="IPR035979">
    <property type="entry name" value="RBD_domain_sf"/>
</dbReference>
<evidence type="ECO:0000256" key="11">
    <source>
        <dbReference type="PROSITE-ProRule" id="PRU00176"/>
    </source>
</evidence>
<dbReference type="InterPro" id="IPR033107">
    <property type="entry name" value="EIF-4B_RRM"/>
</dbReference>
<dbReference type="GO" id="GO:0005829">
    <property type="term" value="C:cytosol"/>
    <property type="evidence" value="ECO:0007669"/>
    <property type="project" value="UniProtKB-ARBA"/>
</dbReference>
<dbReference type="CDD" id="cd12402">
    <property type="entry name" value="RRM_eIF4B"/>
    <property type="match status" value="1"/>
</dbReference>
<keyword evidence="6" id="KW-0648">Protein biosynthesis</keyword>
<keyword evidence="3" id="KW-0597">Phosphoprotein</keyword>
<accession>A0A8C4Q9Q3</accession>